<dbReference type="AlphaFoldDB" id="A0A6J7ASG2"/>
<sequence length="273" mass="30156">MRPTEATPSKARRQARRPRVADLVADNLRDRVLSGELADGDLLPRQEQLIDDFAVSPPSLREAFRILETEGLVTIIRGNVGGAQVEIPRPEKVAYLLAMVLQVRGISIDDVAVSLGELESLCAAMVARRPDRGTVVTALRERIEESRAAFEDTDAYVRLARQFHEDLVHGCGNETLVIVLGAVETLWSAHVEELTLRREALEPFTDLSFRQRSLDAHVAIADAIEAGDATLVAELVRDHMNEPARHNFIGADLVVRSSMVRHASTEAGRRPVH</sequence>
<dbReference type="SMART" id="SM00895">
    <property type="entry name" value="FCD"/>
    <property type="match status" value="1"/>
</dbReference>
<dbReference type="SMART" id="SM00345">
    <property type="entry name" value="HTH_GNTR"/>
    <property type="match status" value="1"/>
</dbReference>
<dbReference type="GO" id="GO:0003700">
    <property type="term" value="F:DNA-binding transcription factor activity"/>
    <property type="evidence" value="ECO:0007669"/>
    <property type="project" value="InterPro"/>
</dbReference>
<dbReference type="EMBL" id="CAEZYR010000115">
    <property type="protein sequence ID" value="CAB4762495.1"/>
    <property type="molecule type" value="Genomic_DNA"/>
</dbReference>
<reference evidence="6" key="1">
    <citation type="submission" date="2020-05" db="EMBL/GenBank/DDBJ databases">
        <authorList>
            <person name="Chiriac C."/>
            <person name="Salcher M."/>
            <person name="Ghai R."/>
            <person name="Kavagutti S V."/>
        </authorList>
    </citation>
    <scope>NUCLEOTIDE SEQUENCE</scope>
</reference>
<dbReference type="InterPro" id="IPR011711">
    <property type="entry name" value="GntR_C"/>
</dbReference>
<dbReference type="InterPro" id="IPR000524">
    <property type="entry name" value="Tscrpt_reg_HTH_GntR"/>
</dbReference>
<dbReference type="PANTHER" id="PTHR43537:SF24">
    <property type="entry name" value="GLUCONATE OPERON TRANSCRIPTIONAL REPRESSOR"/>
    <property type="match status" value="1"/>
</dbReference>
<keyword evidence="1" id="KW-0805">Transcription regulation</keyword>
<dbReference type="InterPro" id="IPR036388">
    <property type="entry name" value="WH-like_DNA-bd_sf"/>
</dbReference>
<dbReference type="Gene3D" id="1.10.10.10">
    <property type="entry name" value="Winged helix-like DNA-binding domain superfamily/Winged helix DNA-binding domain"/>
    <property type="match status" value="1"/>
</dbReference>
<evidence type="ECO:0000256" key="2">
    <source>
        <dbReference type="ARBA" id="ARBA00023125"/>
    </source>
</evidence>
<accession>A0A6J7ASG2</accession>
<dbReference type="SUPFAM" id="SSF48008">
    <property type="entry name" value="GntR ligand-binding domain-like"/>
    <property type="match status" value="1"/>
</dbReference>
<dbReference type="SUPFAM" id="SSF46785">
    <property type="entry name" value="Winged helix' DNA-binding domain"/>
    <property type="match status" value="1"/>
</dbReference>
<protein>
    <submittedName>
        <fullName evidence="6">Unannotated protein</fullName>
    </submittedName>
</protein>
<dbReference type="Pfam" id="PF00392">
    <property type="entry name" value="GntR"/>
    <property type="match status" value="1"/>
</dbReference>
<proteinExistence type="predicted"/>
<name>A0A6J7ASG2_9ZZZZ</name>
<evidence type="ECO:0000256" key="3">
    <source>
        <dbReference type="ARBA" id="ARBA00023163"/>
    </source>
</evidence>
<evidence type="ECO:0000313" key="7">
    <source>
        <dbReference type="EMBL" id="CAB4985814.1"/>
    </source>
</evidence>
<evidence type="ECO:0000256" key="1">
    <source>
        <dbReference type="ARBA" id="ARBA00023015"/>
    </source>
</evidence>
<dbReference type="Pfam" id="PF07729">
    <property type="entry name" value="FCD"/>
    <property type="match status" value="1"/>
</dbReference>
<evidence type="ECO:0000313" key="5">
    <source>
        <dbReference type="EMBL" id="CAB4762495.1"/>
    </source>
</evidence>
<dbReference type="InterPro" id="IPR036390">
    <property type="entry name" value="WH_DNA-bd_sf"/>
</dbReference>
<dbReference type="InterPro" id="IPR008920">
    <property type="entry name" value="TF_FadR/GntR_C"/>
</dbReference>
<dbReference type="EMBL" id="CAFABA010000133">
    <property type="protein sequence ID" value="CAB4835580.1"/>
    <property type="molecule type" value="Genomic_DNA"/>
</dbReference>
<feature type="domain" description="HTH gntR-type" evidence="4">
    <location>
        <begin position="18"/>
        <end position="88"/>
    </location>
</feature>
<gene>
    <name evidence="5" type="ORF">UFOPK2754_02508</name>
    <name evidence="6" type="ORF">UFOPK3139_02523</name>
    <name evidence="7" type="ORF">UFOPK3967_00675</name>
</gene>
<evidence type="ECO:0000313" key="6">
    <source>
        <dbReference type="EMBL" id="CAB4835580.1"/>
    </source>
</evidence>
<dbReference type="Gene3D" id="1.20.120.530">
    <property type="entry name" value="GntR ligand-binding domain-like"/>
    <property type="match status" value="1"/>
</dbReference>
<dbReference type="EMBL" id="CAFBOS010000028">
    <property type="protein sequence ID" value="CAB4985814.1"/>
    <property type="molecule type" value="Genomic_DNA"/>
</dbReference>
<dbReference type="PROSITE" id="PS50949">
    <property type="entry name" value="HTH_GNTR"/>
    <property type="match status" value="1"/>
</dbReference>
<dbReference type="CDD" id="cd07377">
    <property type="entry name" value="WHTH_GntR"/>
    <property type="match status" value="1"/>
</dbReference>
<keyword evidence="3" id="KW-0804">Transcription</keyword>
<keyword evidence="2" id="KW-0238">DNA-binding</keyword>
<dbReference type="GO" id="GO:0003677">
    <property type="term" value="F:DNA binding"/>
    <property type="evidence" value="ECO:0007669"/>
    <property type="project" value="UniProtKB-KW"/>
</dbReference>
<organism evidence="6">
    <name type="scientific">freshwater metagenome</name>
    <dbReference type="NCBI Taxonomy" id="449393"/>
    <lineage>
        <taxon>unclassified sequences</taxon>
        <taxon>metagenomes</taxon>
        <taxon>ecological metagenomes</taxon>
    </lineage>
</organism>
<evidence type="ECO:0000259" key="4">
    <source>
        <dbReference type="PROSITE" id="PS50949"/>
    </source>
</evidence>
<dbReference type="PANTHER" id="PTHR43537">
    <property type="entry name" value="TRANSCRIPTIONAL REGULATOR, GNTR FAMILY"/>
    <property type="match status" value="1"/>
</dbReference>